<evidence type="ECO:0000256" key="1">
    <source>
        <dbReference type="SAM" id="SignalP"/>
    </source>
</evidence>
<keyword evidence="4" id="KW-1185">Reference proteome</keyword>
<dbReference type="OrthoDB" id="75682at2759"/>
<feature type="chain" id="PRO_5002037070" evidence="1">
    <location>
        <begin position="19"/>
        <end position="120"/>
    </location>
</feature>
<protein>
    <submittedName>
        <fullName evidence="2">Secreted protein</fullName>
    </submittedName>
</protein>
<accession>A0A0A7CNE9</accession>
<feature type="signal peptide" evidence="1">
    <location>
        <begin position="1"/>
        <end position="18"/>
    </location>
</feature>
<keyword evidence="1" id="KW-0732">Signal</keyword>
<dbReference type="Proteomes" id="UP000243579">
    <property type="component" value="Unassembled WGS sequence"/>
</dbReference>
<proteinExistence type="predicted"/>
<reference evidence="2 4" key="1">
    <citation type="journal article" date="2014" name="Genome Biol. Evol.">
        <title>The secreted proteins of Achlya hypogyna and Thraustotheca clavata identify the ancestral oomycete secretome and reveal gene acquisitions by horizontal gene transfer.</title>
        <authorList>
            <person name="Misner I."/>
            <person name="Blouin N."/>
            <person name="Leonard G."/>
            <person name="Richards T.A."/>
            <person name="Lane C.E."/>
        </authorList>
    </citation>
    <scope>NUCLEOTIDE SEQUENCE</scope>
    <source>
        <strain evidence="2 4">ATCC 48635</strain>
    </source>
</reference>
<dbReference type="EMBL" id="KM038567">
    <property type="protein sequence ID" value="AIG56028.1"/>
    <property type="molecule type" value="Genomic_DNA"/>
</dbReference>
<dbReference type="AlphaFoldDB" id="A0A0A7CNE9"/>
<evidence type="ECO:0000313" key="2">
    <source>
        <dbReference type="EMBL" id="AIG56028.1"/>
    </source>
</evidence>
<gene>
    <name evidence="3" type="ORF">ACHHYP_05961</name>
</gene>
<name>A0A0A7CNE9_ACHHY</name>
<evidence type="ECO:0000313" key="4">
    <source>
        <dbReference type="Proteomes" id="UP000243579"/>
    </source>
</evidence>
<organism evidence="2">
    <name type="scientific">Achlya hypogyna</name>
    <name type="common">Oomycete</name>
    <name type="synonym">Protoachlya hypogyna</name>
    <dbReference type="NCBI Taxonomy" id="1202772"/>
    <lineage>
        <taxon>Eukaryota</taxon>
        <taxon>Sar</taxon>
        <taxon>Stramenopiles</taxon>
        <taxon>Oomycota</taxon>
        <taxon>Saprolegniomycetes</taxon>
        <taxon>Saprolegniales</taxon>
        <taxon>Achlyaceae</taxon>
        <taxon>Achlya</taxon>
    </lineage>
</organism>
<dbReference type="EMBL" id="JNBR01000710">
    <property type="protein sequence ID" value="OQR89892.1"/>
    <property type="molecule type" value="Genomic_DNA"/>
</dbReference>
<evidence type="ECO:0000313" key="3">
    <source>
        <dbReference type="EMBL" id="OQR89892.1"/>
    </source>
</evidence>
<sequence length="120" mass="13075">MPQALGFFVLFALQPVIAEVGATCKSMTSCLAYGVTPCDRTTQLCPPCLYTNTKGNNLCYDRVAGTKICPFQGTLDDCCTFSTALVPVLIVLITSHVRSRDTGYHEQNVHDTSNDDIGHR</sequence>